<accession>A0AAD7W713</accession>
<sequence>MWAPRRGCILRWLGLRSCKINTLLLAVFWFGTWVFFSGLVFVHRTMYSDLCTDDKSKRILHRVNFKETVIGH</sequence>
<evidence type="ECO:0000313" key="3">
    <source>
        <dbReference type="Proteomes" id="UP001221898"/>
    </source>
</evidence>
<evidence type="ECO:0000313" key="2">
    <source>
        <dbReference type="EMBL" id="KAJ8386157.1"/>
    </source>
</evidence>
<feature type="transmembrane region" description="Helical" evidence="1">
    <location>
        <begin position="20"/>
        <end position="42"/>
    </location>
</feature>
<evidence type="ECO:0000256" key="1">
    <source>
        <dbReference type="SAM" id="Phobius"/>
    </source>
</evidence>
<comment type="caution">
    <text evidence="2">The sequence shown here is derived from an EMBL/GenBank/DDBJ whole genome shotgun (WGS) entry which is preliminary data.</text>
</comment>
<keyword evidence="3" id="KW-1185">Reference proteome</keyword>
<dbReference type="AlphaFoldDB" id="A0AAD7W713"/>
<reference evidence="2" key="1">
    <citation type="journal article" date="2023" name="Science">
        <title>Genome structures resolve the early diversification of teleost fishes.</title>
        <authorList>
            <person name="Parey E."/>
            <person name="Louis A."/>
            <person name="Montfort J."/>
            <person name="Bouchez O."/>
            <person name="Roques C."/>
            <person name="Iampietro C."/>
            <person name="Lluch J."/>
            <person name="Castinel A."/>
            <person name="Donnadieu C."/>
            <person name="Desvignes T."/>
            <person name="Floi Bucao C."/>
            <person name="Jouanno E."/>
            <person name="Wen M."/>
            <person name="Mejri S."/>
            <person name="Dirks R."/>
            <person name="Jansen H."/>
            <person name="Henkel C."/>
            <person name="Chen W.J."/>
            <person name="Zahm M."/>
            <person name="Cabau C."/>
            <person name="Klopp C."/>
            <person name="Thompson A.W."/>
            <person name="Robinson-Rechavi M."/>
            <person name="Braasch I."/>
            <person name="Lecointre G."/>
            <person name="Bobe J."/>
            <person name="Postlethwait J.H."/>
            <person name="Berthelot C."/>
            <person name="Roest Crollius H."/>
            <person name="Guiguen Y."/>
        </authorList>
    </citation>
    <scope>NUCLEOTIDE SEQUENCE</scope>
    <source>
        <strain evidence="2">NC1722</strain>
    </source>
</reference>
<keyword evidence="1" id="KW-1133">Transmembrane helix</keyword>
<protein>
    <submittedName>
        <fullName evidence="2">Uncharacterized protein</fullName>
    </submittedName>
</protein>
<dbReference type="Proteomes" id="UP001221898">
    <property type="component" value="Unassembled WGS sequence"/>
</dbReference>
<keyword evidence="1" id="KW-0812">Transmembrane</keyword>
<dbReference type="EMBL" id="JAINUG010000234">
    <property type="protein sequence ID" value="KAJ8386157.1"/>
    <property type="molecule type" value="Genomic_DNA"/>
</dbReference>
<name>A0AAD7W713_9TELE</name>
<organism evidence="2 3">
    <name type="scientific">Aldrovandia affinis</name>
    <dbReference type="NCBI Taxonomy" id="143900"/>
    <lineage>
        <taxon>Eukaryota</taxon>
        <taxon>Metazoa</taxon>
        <taxon>Chordata</taxon>
        <taxon>Craniata</taxon>
        <taxon>Vertebrata</taxon>
        <taxon>Euteleostomi</taxon>
        <taxon>Actinopterygii</taxon>
        <taxon>Neopterygii</taxon>
        <taxon>Teleostei</taxon>
        <taxon>Notacanthiformes</taxon>
        <taxon>Halosauridae</taxon>
        <taxon>Aldrovandia</taxon>
    </lineage>
</organism>
<keyword evidence="1" id="KW-0472">Membrane</keyword>
<gene>
    <name evidence="2" type="ORF">AAFF_G00176650</name>
</gene>
<proteinExistence type="predicted"/>